<feature type="compositionally biased region" description="Low complexity" evidence="1">
    <location>
        <begin position="73"/>
        <end position="89"/>
    </location>
</feature>
<comment type="caution">
    <text evidence="3">The sequence shown here is derived from an EMBL/GenBank/DDBJ whole genome shotgun (WGS) entry which is preliminary data.</text>
</comment>
<dbReference type="PANTHER" id="PTHR22093:SF0">
    <property type="entry name" value="LEUKOCYTE RECEPTOR CLUSTER MEMBER 1"/>
    <property type="match status" value="1"/>
</dbReference>
<dbReference type="InterPro" id="IPR039875">
    <property type="entry name" value="LENG1-like"/>
</dbReference>
<keyword evidence="4" id="KW-1185">Reference proteome</keyword>
<organism evidence="3 4">
    <name type="scientific">Sparassis crispa</name>
    <dbReference type="NCBI Taxonomy" id="139825"/>
    <lineage>
        <taxon>Eukaryota</taxon>
        <taxon>Fungi</taxon>
        <taxon>Dikarya</taxon>
        <taxon>Basidiomycota</taxon>
        <taxon>Agaricomycotina</taxon>
        <taxon>Agaricomycetes</taxon>
        <taxon>Polyporales</taxon>
        <taxon>Sparassidaceae</taxon>
        <taxon>Sparassis</taxon>
    </lineage>
</organism>
<evidence type="ECO:0000313" key="4">
    <source>
        <dbReference type="Proteomes" id="UP000287166"/>
    </source>
</evidence>
<dbReference type="RefSeq" id="XP_027615006.1">
    <property type="nucleotide sequence ID" value="XM_027759205.1"/>
</dbReference>
<protein>
    <recommendedName>
        <fullName evidence="2">CBF1-interacting co-repressor CIR N-terminal domain-containing protein</fullName>
    </recommendedName>
</protein>
<evidence type="ECO:0000259" key="2">
    <source>
        <dbReference type="SMART" id="SM01083"/>
    </source>
</evidence>
<dbReference type="STRING" id="139825.A0A401GPE5"/>
<feature type="compositionally biased region" description="Basic and acidic residues" evidence="1">
    <location>
        <begin position="217"/>
        <end position="232"/>
    </location>
</feature>
<reference evidence="3 4" key="1">
    <citation type="journal article" date="2018" name="Sci. Rep.">
        <title>Genome sequence of the cauliflower mushroom Sparassis crispa (Hanabiratake) and its association with beneficial usage.</title>
        <authorList>
            <person name="Kiyama R."/>
            <person name="Furutani Y."/>
            <person name="Kawaguchi K."/>
            <person name="Nakanishi T."/>
        </authorList>
    </citation>
    <scope>NUCLEOTIDE SEQUENCE [LARGE SCALE GENOMIC DNA]</scope>
</reference>
<feature type="compositionally biased region" description="Basic and acidic residues" evidence="1">
    <location>
        <begin position="15"/>
        <end position="54"/>
    </location>
</feature>
<feature type="compositionally biased region" description="Polar residues" evidence="1">
    <location>
        <begin position="163"/>
        <end position="173"/>
    </location>
</feature>
<dbReference type="Proteomes" id="UP000287166">
    <property type="component" value="Unassembled WGS sequence"/>
</dbReference>
<feature type="compositionally biased region" description="Basic residues" evidence="1">
    <location>
        <begin position="1"/>
        <end position="14"/>
    </location>
</feature>
<dbReference type="PANTHER" id="PTHR22093">
    <property type="entry name" value="LEUKOCYTE RECEPTOR CLUSTER LRC MEMBER 1"/>
    <property type="match status" value="1"/>
</dbReference>
<feature type="region of interest" description="Disordered" evidence="1">
    <location>
        <begin position="1"/>
        <end position="92"/>
    </location>
</feature>
<dbReference type="AlphaFoldDB" id="A0A401GPE5"/>
<feature type="compositionally biased region" description="Basic and acidic residues" evidence="1">
    <location>
        <begin position="270"/>
        <end position="279"/>
    </location>
</feature>
<sequence length="289" mass="32495">MGKLNIAHHKSYHPYRRDNIERVRRDEEEARQTEAVEEGRMMLADSEARMDLLRQRAGAGKGKKRKDDEDISAEAQAQAQAQSRAEPSSLISGGHINFFEDVERQLIPVARRPREPAETEKGIPLAPAEKDLKPWYSDRDPDKSRELNPDRKLRDLARKSVNDPLTSINTQLAARSGTPISSNRAPARRALPASASQPQSNSQGAAPSVTRPPELARLTRESSERARAQELIRRRKRELAGSETPSTVYGGVDERGGAYGDVFNRQDVEEAHRHRERGWDGQSGVRSRW</sequence>
<feature type="compositionally biased region" description="Basic and acidic residues" evidence="1">
    <location>
        <begin position="128"/>
        <end position="161"/>
    </location>
</feature>
<proteinExistence type="predicted"/>
<feature type="compositionally biased region" description="Low complexity" evidence="1">
    <location>
        <begin position="181"/>
        <end position="208"/>
    </location>
</feature>
<evidence type="ECO:0000313" key="3">
    <source>
        <dbReference type="EMBL" id="GBE84093.1"/>
    </source>
</evidence>
<dbReference type="GeneID" id="38781010"/>
<feature type="region of interest" description="Disordered" evidence="1">
    <location>
        <begin position="109"/>
        <end position="258"/>
    </location>
</feature>
<dbReference type="InParanoid" id="A0A401GPE5"/>
<evidence type="ECO:0000256" key="1">
    <source>
        <dbReference type="SAM" id="MobiDB-lite"/>
    </source>
</evidence>
<dbReference type="EMBL" id="BFAD01000006">
    <property type="protein sequence ID" value="GBE84093.1"/>
    <property type="molecule type" value="Genomic_DNA"/>
</dbReference>
<dbReference type="SMART" id="SM01083">
    <property type="entry name" value="Cir_N"/>
    <property type="match status" value="1"/>
</dbReference>
<feature type="domain" description="CBF1-interacting co-repressor CIR N-terminal" evidence="2">
    <location>
        <begin position="11"/>
        <end position="47"/>
    </location>
</feature>
<accession>A0A401GPE5</accession>
<feature type="region of interest" description="Disordered" evidence="1">
    <location>
        <begin position="270"/>
        <end position="289"/>
    </location>
</feature>
<name>A0A401GPE5_9APHY</name>
<dbReference type="InterPro" id="IPR019339">
    <property type="entry name" value="CIR_N_dom"/>
</dbReference>
<gene>
    <name evidence="3" type="ORF">SCP_0600710</name>
</gene>
<feature type="compositionally biased region" description="Basic and acidic residues" evidence="1">
    <location>
        <begin position="112"/>
        <end position="121"/>
    </location>
</feature>
<dbReference type="OrthoDB" id="2159131at2759"/>